<feature type="transmembrane region" description="Helical" evidence="1">
    <location>
        <begin position="30"/>
        <end position="47"/>
    </location>
</feature>
<organism evidence="2 3">
    <name type="scientific">Gallibacterium salpingitidis</name>
    <dbReference type="NCBI Taxonomy" id="505341"/>
    <lineage>
        <taxon>Bacteria</taxon>
        <taxon>Pseudomonadati</taxon>
        <taxon>Pseudomonadota</taxon>
        <taxon>Gammaproteobacteria</taxon>
        <taxon>Pasteurellales</taxon>
        <taxon>Pasteurellaceae</taxon>
        <taxon>Gallibacterium</taxon>
    </lineage>
</organism>
<feature type="transmembrane region" description="Helical" evidence="1">
    <location>
        <begin position="6"/>
        <end position="23"/>
    </location>
</feature>
<gene>
    <name evidence="2" type="ORF">QS62_07005</name>
</gene>
<sequence>MLLLIINGILAFSITYCIFLYASFRQTKRIYQMFLFIALYLFLHMNLDKDVKVISAILFEIIVIYKIYVFSDLIVKLHKKHTN</sequence>
<dbReference type="AlphaFoldDB" id="A0A1A7NW66"/>
<name>A0A1A7NW66_9PAST</name>
<keyword evidence="1" id="KW-1133">Transmembrane helix</keyword>
<keyword evidence="1" id="KW-0472">Membrane</keyword>
<dbReference type="Proteomes" id="UP000092649">
    <property type="component" value="Unassembled WGS sequence"/>
</dbReference>
<proteinExistence type="predicted"/>
<comment type="caution">
    <text evidence="2">The sequence shown here is derived from an EMBL/GenBank/DDBJ whole genome shotgun (WGS) entry which is preliminary data.</text>
</comment>
<evidence type="ECO:0000313" key="2">
    <source>
        <dbReference type="EMBL" id="OBW93938.1"/>
    </source>
</evidence>
<keyword evidence="1" id="KW-0812">Transmembrane</keyword>
<protein>
    <submittedName>
        <fullName evidence="2">Uncharacterized protein</fullName>
    </submittedName>
</protein>
<reference evidence="2 3" key="1">
    <citation type="submission" date="2014-11" db="EMBL/GenBank/DDBJ databases">
        <title>Pan-genome of Gallibacterium spp.</title>
        <authorList>
            <person name="Kudirkiene E."/>
            <person name="Bojesen A.M."/>
        </authorList>
    </citation>
    <scope>NUCLEOTIDE SEQUENCE [LARGE SCALE GENOMIC DNA]</scope>
    <source>
        <strain evidence="2 3">F150</strain>
    </source>
</reference>
<keyword evidence="3" id="KW-1185">Reference proteome</keyword>
<feature type="transmembrane region" description="Helical" evidence="1">
    <location>
        <begin position="53"/>
        <end position="75"/>
    </location>
</feature>
<dbReference type="EMBL" id="JTJL01000031">
    <property type="protein sequence ID" value="OBW93938.1"/>
    <property type="molecule type" value="Genomic_DNA"/>
</dbReference>
<evidence type="ECO:0000313" key="3">
    <source>
        <dbReference type="Proteomes" id="UP000092649"/>
    </source>
</evidence>
<evidence type="ECO:0000256" key="1">
    <source>
        <dbReference type="SAM" id="Phobius"/>
    </source>
</evidence>
<accession>A0A1A7NW66</accession>